<feature type="domain" description="DUF1565" evidence="1">
    <location>
        <begin position="34"/>
        <end position="73"/>
    </location>
</feature>
<sequence length="79" mass="8070">MKITASDDAGNSASVVSTAVFTITAAAQVWVDDNGTDSNPGTEALPFLTISHGITAAGVDGIVNVLPGIYDLEKQPTNH</sequence>
<evidence type="ECO:0000259" key="1">
    <source>
        <dbReference type="Pfam" id="PF07602"/>
    </source>
</evidence>
<dbReference type="EMBL" id="BARU01041753">
    <property type="protein sequence ID" value="GAH77735.1"/>
    <property type="molecule type" value="Genomic_DNA"/>
</dbReference>
<gene>
    <name evidence="2" type="ORF">S03H2_64302</name>
</gene>
<comment type="caution">
    <text evidence="2">The sequence shown here is derived from an EMBL/GenBank/DDBJ whole genome shotgun (WGS) entry which is preliminary data.</text>
</comment>
<dbReference type="Gene3D" id="2.160.20.10">
    <property type="entry name" value="Single-stranded right-handed beta-helix, Pectin lyase-like"/>
    <property type="match status" value="1"/>
</dbReference>
<dbReference type="InterPro" id="IPR011050">
    <property type="entry name" value="Pectin_lyase_fold/virulence"/>
</dbReference>
<dbReference type="InterPro" id="IPR011459">
    <property type="entry name" value="DUF1565"/>
</dbReference>
<organism evidence="2">
    <name type="scientific">marine sediment metagenome</name>
    <dbReference type="NCBI Taxonomy" id="412755"/>
    <lineage>
        <taxon>unclassified sequences</taxon>
        <taxon>metagenomes</taxon>
        <taxon>ecological metagenomes</taxon>
    </lineage>
</organism>
<dbReference type="SUPFAM" id="SSF51126">
    <property type="entry name" value="Pectin lyase-like"/>
    <property type="match status" value="1"/>
</dbReference>
<protein>
    <recommendedName>
        <fullName evidence="1">DUF1565 domain-containing protein</fullName>
    </recommendedName>
</protein>
<reference evidence="2" key="1">
    <citation type="journal article" date="2014" name="Front. Microbiol.">
        <title>High frequency of phylogenetically diverse reductive dehalogenase-homologous genes in deep subseafloor sedimentary metagenomes.</title>
        <authorList>
            <person name="Kawai M."/>
            <person name="Futagami T."/>
            <person name="Toyoda A."/>
            <person name="Takaki Y."/>
            <person name="Nishi S."/>
            <person name="Hori S."/>
            <person name="Arai W."/>
            <person name="Tsubouchi T."/>
            <person name="Morono Y."/>
            <person name="Uchiyama I."/>
            <person name="Ito T."/>
            <person name="Fujiyama A."/>
            <person name="Inagaki F."/>
            <person name="Takami H."/>
        </authorList>
    </citation>
    <scope>NUCLEOTIDE SEQUENCE</scope>
    <source>
        <strain evidence="2">Expedition CK06-06</strain>
    </source>
</reference>
<proteinExistence type="predicted"/>
<accession>X1J892</accession>
<dbReference type="Pfam" id="PF07602">
    <property type="entry name" value="DUF1565"/>
    <property type="match status" value="1"/>
</dbReference>
<dbReference type="AlphaFoldDB" id="X1J892"/>
<name>X1J892_9ZZZZ</name>
<dbReference type="InterPro" id="IPR012334">
    <property type="entry name" value="Pectin_lyas_fold"/>
</dbReference>
<evidence type="ECO:0000313" key="2">
    <source>
        <dbReference type="EMBL" id="GAH77735.1"/>
    </source>
</evidence>